<comment type="caution">
    <text evidence="2">The sequence shown here is derived from an EMBL/GenBank/DDBJ whole genome shotgun (WGS) entry which is preliminary data.</text>
</comment>
<dbReference type="EMBL" id="DMVW01000012">
    <property type="protein sequence ID" value="HAR50375.1"/>
    <property type="molecule type" value="Genomic_DNA"/>
</dbReference>
<proteinExistence type="predicted"/>
<evidence type="ECO:0000313" key="3">
    <source>
        <dbReference type="Proteomes" id="UP000264719"/>
    </source>
</evidence>
<reference evidence="2 3" key="1">
    <citation type="journal article" date="2018" name="Nat. Biotechnol.">
        <title>A standardized bacterial taxonomy based on genome phylogeny substantially revises the tree of life.</title>
        <authorList>
            <person name="Parks D.H."/>
            <person name="Chuvochina M."/>
            <person name="Waite D.W."/>
            <person name="Rinke C."/>
            <person name="Skarshewski A."/>
            <person name="Chaumeil P.A."/>
            <person name="Hugenholtz P."/>
        </authorList>
    </citation>
    <scope>NUCLEOTIDE SEQUENCE [LARGE SCALE GENOMIC DNA]</scope>
    <source>
        <strain evidence="2">UBA9169</strain>
    </source>
</reference>
<accession>A0A348W763</accession>
<name>A0A348W763_9RHOB</name>
<protein>
    <submittedName>
        <fullName evidence="2">Uncharacterized protein</fullName>
    </submittedName>
</protein>
<feature type="region of interest" description="Disordered" evidence="1">
    <location>
        <begin position="97"/>
        <end position="163"/>
    </location>
</feature>
<evidence type="ECO:0000256" key="1">
    <source>
        <dbReference type="SAM" id="MobiDB-lite"/>
    </source>
</evidence>
<sequence>MTTENNASAGEVDLFGNPMQPIRDRRGRPCFRKDKENQEFVAVRAAAGWSQDMIAEALGCDPKTLRKNFSRELQAGHLIIEGMMLDVLMRRVREGHTPSVRQLQERLDRVAPPAPKGRGAETKTDSPDSAAKSQPVGKKELRLDAAKKPSDDYGTLYNRIPRQ</sequence>
<organism evidence="2 3">
    <name type="scientific">Roseovarius nubinhibens</name>
    <dbReference type="NCBI Taxonomy" id="314263"/>
    <lineage>
        <taxon>Bacteria</taxon>
        <taxon>Pseudomonadati</taxon>
        <taxon>Pseudomonadota</taxon>
        <taxon>Alphaproteobacteria</taxon>
        <taxon>Rhodobacterales</taxon>
        <taxon>Roseobacteraceae</taxon>
        <taxon>Roseovarius</taxon>
    </lineage>
</organism>
<dbReference type="RefSeq" id="WP_339853385.1">
    <property type="nucleotide sequence ID" value="NZ_CAXAXR010000005.1"/>
</dbReference>
<dbReference type="Proteomes" id="UP000264719">
    <property type="component" value="Unassembled WGS sequence"/>
</dbReference>
<dbReference type="AlphaFoldDB" id="A0A348W763"/>
<feature type="region of interest" description="Disordered" evidence="1">
    <location>
        <begin position="1"/>
        <end position="24"/>
    </location>
</feature>
<evidence type="ECO:0000313" key="2">
    <source>
        <dbReference type="EMBL" id="HAR50375.1"/>
    </source>
</evidence>
<feature type="compositionally biased region" description="Basic and acidic residues" evidence="1">
    <location>
        <begin position="137"/>
        <end position="151"/>
    </location>
</feature>
<gene>
    <name evidence="2" type="ORF">DCS45_00680</name>
</gene>